<protein>
    <submittedName>
        <fullName evidence="2">O-antigen ligase</fullName>
    </submittedName>
</protein>
<feature type="transmembrane region" description="Helical" evidence="1">
    <location>
        <begin position="101"/>
        <end position="119"/>
    </location>
</feature>
<feature type="transmembrane region" description="Helical" evidence="1">
    <location>
        <begin position="193"/>
        <end position="213"/>
    </location>
</feature>
<accession>A0A2S8S2X1</accession>
<sequence length="470" mass="52297">MGEMTANLSGRDFRAGRTAAPQSGGRFLVTLSLLTLMLPITFTIGSLTMTPSRALFMVLMPIQLIGLLSGRFGKITYVDWLILAYMFWRTFVPFYHNPNVALQYAGSNSIIFLGGYMAARAMVRTVEDFQYVAKLLGLFVLFSFPFAIYETVTTQFVLPKLFEMIPGVTSVKDVNYIRRMGLDRVQFVFSHPIHYGLFVSLVLSIWFISLRGVISGFWRWTGGAIIIACCFFSVSSGPFLSLMVQIALAFYAYIARNLEKIWLRLGLVFGIAYLIIELASNRPAIVAVTSRLTFNSSTANVRFILFDYGMAQVWRTPILGIGFRQWDLPSWMTGSLDNFWLGLALVFGVPAFLFLFLAMVTALVGIGKRPFKKGGPLANARLGWGITMVSLMLTLATVYVWSEVASLMMFMIGAGVFMLTATDRDAEGEDIVEEKTRGGMSFTRFAPEVTRTGVPARPAAPATRNRTGRV</sequence>
<feature type="transmembrane region" description="Helical" evidence="1">
    <location>
        <begin position="27"/>
        <end position="48"/>
    </location>
</feature>
<reference evidence="2 3" key="1">
    <citation type="submission" date="2018-02" db="EMBL/GenBank/DDBJ databases">
        <title>Genomic Encyclopedia of Archaeal and Bacterial Type Strains, Phase II (KMG-II): from individual species to whole genera.</title>
        <authorList>
            <person name="Goeker M."/>
        </authorList>
    </citation>
    <scope>NUCLEOTIDE SEQUENCE [LARGE SCALE GENOMIC DNA]</scope>
    <source>
        <strain evidence="2 3">DSM 18921</strain>
    </source>
</reference>
<organism evidence="2 3">
    <name type="scientific">Albidovulum denitrificans</name>
    <dbReference type="NCBI Taxonomy" id="404881"/>
    <lineage>
        <taxon>Bacteria</taxon>
        <taxon>Pseudomonadati</taxon>
        <taxon>Pseudomonadota</taxon>
        <taxon>Alphaproteobacteria</taxon>
        <taxon>Rhodobacterales</taxon>
        <taxon>Paracoccaceae</taxon>
        <taxon>Albidovulum</taxon>
    </lineage>
</organism>
<keyword evidence="1" id="KW-0812">Transmembrane</keyword>
<feature type="transmembrane region" description="Helical" evidence="1">
    <location>
        <begin position="225"/>
        <end position="255"/>
    </location>
</feature>
<dbReference type="AlphaFoldDB" id="A0A2S8S2X1"/>
<feature type="transmembrane region" description="Helical" evidence="1">
    <location>
        <begin position="261"/>
        <end position="280"/>
    </location>
</feature>
<feature type="transmembrane region" description="Helical" evidence="1">
    <location>
        <begin position="378"/>
        <end position="398"/>
    </location>
</feature>
<keyword evidence="1" id="KW-1133">Transmembrane helix</keyword>
<feature type="transmembrane region" description="Helical" evidence="1">
    <location>
        <begin position="301"/>
        <end position="319"/>
    </location>
</feature>
<feature type="transmembrane region" description="Helical" evidence="1">
    <location>
        <begin position="339"/>
        <end position="366"/>
    </location>
</feature>
<evidence type="ECO:0000313" key="2">
    <source>
        <dbReference type="EMBL" id="PQV55159.1"/>
    </source>
</evidence>
<dbReference type="RefSeq" id="WP_105516226.1">
    <property type="nucleotide sequence ID" value="NZ_PVEP01000011.1"/>
</dbReference>
<dbReference type="InterPro" id="IPR051533">
    <property type="entry name" value="WaaL-like"/>
</dbReference>
<dbReference type="EMBL" id="PVEP01000011">
    <property type="protein sequence ID" value="PQV55159.1"/>
    <property type="molecule type" value="Genomic_DNA"/>
</dbReference>
<feature type="transmembrane region" description="Helical" evidence="1">
    <location>
        <begin position="131"/>
        <end position="149"/>
    </location>
</feature>
<comment type="caution">
    <text evidence="2">The sequence shown here is derived from an EMBL/GenBank/DDBJ whole genome shotgun (WGS) entry which is preliminary data.</text>
</comment>
<gene>
    <name evidence="2" type="ORF">LX70_03677</name>
</gene>
<keyword evidence="2" id="KW-0436">Ligase</keyword>
<dbReference type="PANTHER" id="PTHR37422">
    <property type="entry name" value="TEICHURONIC ACID BIOSYNTHESIS PROTEIN TUAE"/>
    <property type="match status" value="1"/>
</dbReference>
<dbReference type="PANTHER" id="PTHR37422:SF13">
    <property type="entry name" value="LIPOPOLYSACCHARIDE BIOSYNTHESIS PROTEIN PA4999-RELATED"/>
    <property type="match status" value="1"/>
</dbReference>
<dbReference type="GO" id="GO:0016874">
    <property type="term" value="F:ligase activity"/>
    <property type="evidence" value="ECO:0007669"/>
    <property type="project" value="UniProtKB-KW"/>
</dbReference>
<name>A0A2S8S2X1_9RHOB</name>
<evidence type="ECO:0000256" key="1">
    <source>
        <dbReference type="SAM" id="Phobius"/>
    </source>
</evidence>
<keyword evidence="1" id="KW-0472">Membrane</keyword>
<evidence type="ECO:0000313" key="3">
    <source>
        <dbReference type="Proteomes" id="UP000238338"/>
    </source>
</evidence>
<dbReference type="OrthoDB" id="264250at2"/>
<keyword evidence="3" id="KW-1185">Reference proteome</keyword>
<proteinExistence type="predicted"/>
<dbReference type="Proteomes" id="UP000238338">
    <property type="component" value="Unassembled WGS sequence"/>
</dbReference>